<keyword evidence="6" id="KW-1185">Reference proteome</keyword>
<comment type="caution">
    <text evidence="5">The sequence shown here is derived from an EMBL/GenBank/DDBJ whole genome shotgun (WGS) entry which is preliminary data.</text>
</comment>
<dbReference type="RefSeq" id="WP_302724252.1">
    <property type="nucleotide sequence ID" value="NZ_JAULRU010000783.1"/>
</dbReference>
<protein>
    <submittedName>
        <fullName evidence="5">Group 1 truncated hemoglobin</fullName>
    </submittedName>
</protein>
<dbReference type="InterPro" id="IPR001486">
    <property type="entry name" value="Hemoglobin_trunc"/>
</dbReference>
<organism evidence="5 6">
    <name type="scientific">Gilvimarinus gilvus</name>
    <dbReference type="NCBI Taxonomy" id="3058038"/>
    <lineage>
        <taxon>Bacteria</taxon>
        <taxon>Pseudomonadati</taxon>
        <taxon>Pseudomonadota</taxon>
        <taxon>Gammaproteobacteria</taxon>
        <taxon>Cellvibrionales</taxon>
        <taxon>Cellvibrionaceae</taxon>
        <taxon>Gilvimarinus</taxon>
    </lineage>
</organism>
<keyword evidence="4" id="KW-0408">Iron</keyword>
<evidence type="ECO:0000313" key="6">
    <source>
        <dbReference type="Proteomes" id="UP001273505"/>
    </source>
</evidence>
<dbReference type="PROSITE" id="PS51257">
    <property type="entry name" value="PROKAR_LIPOPROTEIN"/>
    <property type="match status" value="1"/>
</dbReference>
<evidence type="ECO:0000256" key="1">
    <source>
        <dbReference type="ARBA" id="ARBA00022448"/>
    </source>
</evidence>
<dbReference type="InterPro" id="IPR009050">
    <property type="entry name" value="Globin-like_sf"/>
</dbReference>
<evidence type="ECO:0000256" key="4">
    <source>
        <dbReference type="ARBA" id="ARBA00023004"/>
    </source>
</evidence>
<sequence length="138" mass="15422">MRVVILVIVFFITACTAKAPSLSLYERLGGEEGVDDIVYQLIVNISRDERVVDRFKGVDIEKFRTGLVHYICSVSNGGCIYTGDSMQVVHAGHNYTDTEFNAIVENLIHAMDHQRVPTAVQNKLLAQLAKDYGDVVYQ</sequence>
<evidence type="ECO:0000256" key="3">
    <source>
        <dbReference type="ARBA" id="ARBA00022723"/>
    </source>
</evidence>
<keyword evidence="2" id="KW-0349">Heme</keyword>
<dbReference type="EMBL" id="JAXAFO010000036">
    <property type="protein sequence ID" value="MDX6851000.1"/>
    <property type="molecule type" value="Genomic_DNA"/>
</dbReference>
<dbReference type="Pfam" id="PF01152">
    <property type="entry name" value="Bac_globin"/>
    <property type="match status" value="1"/>
</dbReference>
<accession>A0ABU4S1V2</accession>
<dbReference type="Gene3D" id="1.10.490.10">
    <property type="entry name" value="Globins"/>
    <property type="match status" value="1"/>
</dbReference>
<dbReference type="CDD" id="cd00454">
    <property type="entry name" value="TrHb1_N"/>
    <property type="match status" value="1"/>
</dbReference>
<gene>
    <name evidence="5" type="ORF">SCD92_16610</name>
</gene>
<name>A0ABU4S1V2_9GAMM</name>
<proteinExistence type="predicted"/>
<dbReference type="Proteomes" id="UP001273505">
    <property type="component" value="Unassembled WGS sequence"/>
</dbReference>
<keyword evidence="3" id="KW-0479">Metal-binding</keyword>
<evidence type="ECO:0000313" key="5">
    <source>
        <dbReference type="EMBL" id="MDX6851000.1"/>
    </source>
</evidence>
<reference evidence="5 6" key="1">
    <citation type="submission" date="2023-11" db="EMBL/GenBank/DDBJ databases">
        <title>Gilvimarinus fulvus sp. nov., isolated from the surface of Kelp.</title>
        <authorList>
            <person name="Sun Y.Y."/>
            <person name="Gong Y."/>
            <person name="Du Z.J."/>
        </authorList>
    </citation>
    <scope>NUCLEOTIDE SEQUENCE [LARGE SCALE GENOMIC DNA]</scope>
    <source>
        <strain evidence="5 6">SDUM040013</strain>
    </source>
</reference>
<keyword evidence="1" id="KW-0813">Transport</keyword>
<evidence type="ECO:0000256" key="2">
    <source>
        <dbReference type="ARBA" id="ARBA00022617"/>
    </source>
</evidence>
<dbReference type="SUPFAM" id="SSF46458">
    <property type="entry name" value="Globin-like"/>
    <property type="match status" value="1"/>
</dbReference>
<dbReference type="InterPro" id="IPR012292">
    <property type="entry name" value="Globin/Proto"/>
</dbReference>